<dbReference type="SUPFAM" id="SSF48008">
    <property type="entry name" value="GntR ligand-binding domain-like"/>
    <property type="match status" value="1"/>
</dbReference>
<accession>A0ABY5FX05</accession>
<evidence type="ECO:0000256" key="1">
    <source>
        <dbReference type="ARBA" id="ARBA00023015"/>
    </source>
</evidence>
<evidence type="ECO:0000313" key="5">
    <source>
        <dbReference type="EMBL" id="UTT62819.1"/>
    </source>
</evidence>
<name>A0ABY5FX05_9MICO</name>
<sequence length="282" mass="30976">MGLVSSIHVCDTQSSRCILRDTVFDNLPRLHTRSVDVWRIPMTSQEAPADVPSSARGAGLDGLQGLASQAAVGYRSVGAMVYDVLRDAILSGVFEPGQKLRQETLAEAIGVSRVPVRSALIQLEADGLVEMHDRKGAVVRSLTVEQVTEIYQLRQLLEEHALVRSMSTMTPARCDRLRALADDSDAKEEGAGFLRAREEFYAELYDAENNPLAWELIEDLRLKVGLYVLGWRVAGAHDHSHRELVDVVVTGNLDAAKAALREHLGTVRDGVLQMIRRDGAAN</sequence>
<dbReference type="InterPro" id="IPR011711">
    <property type="entry name" value="GntR_C"/>
</dbReference>
<feature type="domain" description="HTH gntR-type" evidence="4">
    <location>
        <begin position="75"/>
        <end position="142"/>
    </location>
</feature>
<dbReference type="Pfam" id="PF00392">
    <property type="entry name" value="GntR"/>
    <property type="match status" value="1"/>
</dbReference>
<evidence type="ECO:0000256" key="2">
    <source>
        <dbReference type="ARBA" id="ARBA00023125"/>
    </source>
</evidence>
<keyword evidence="1" id="KW-0805">Transcription regulation</keyword>
<dbReference type="InterPro" id="IPR000524">
    <property type="entry name" value="Tscrpt_reg_HTH_GntR"/>
</dbReference>
<dbReference type="SMART" id="SM00895">
    <property type="entry name" value="FCD"/>
    <property type="match status" value="1"/>
</dbReference>
<proteinExistence type="predicted"/>
<dbReference type="PROSITE" id="PS50949">
    <property type="entry name" value="HTH_GNTR"/>
    <property type="match status" value="1"/>
</dbReference>
<dbReference type="PANTHER" id="PTHR43537:SF24">
    <property type="entry name" value="GLUCONATE OPERON TRANSCRIPTIONAL REPRESSOR"/>
    <property type="match status" value="1"/>
</dbReference>
<dbReference type="SMART" id="SM00345">
    <property type="entry name" value="HTH_GNTR"/>
    <property type="match status" value="1"/>
</dbReference>
<evidence type="ECO:0000256" key="3">
    <source>
        <dbReference type="ARBA" id="ARBA00023163"/>
    </source>
</evidence>
<dbReference type="RefSeq" id="WP_255159951.1">
    <property type="nucleotide sequence ID" value="NZ_CP101497.1"/>
</dbReference>
<dbReference type="InterPro" id="IPR008920">
    <property type="entry name" value="TF_FadR/GntR_C"/>
</dbReference>
<keyword evidence="3" id="KW-0804">Transcription</keyword>
<dbReference type="EMBL" id="CP101497">
    <property type="protein sequence ID" value="UTT62819.1"/>
    <property type="molecule type" value="Genomic_DNA"/>
</dbReference>
<dbReference type="Pfam" id="PF07729">
    <property type="entry name" value="FCD"/>
    <property type="match status" value="1"/>
</dbReference>
<dbReference type="Proteomes" id="UP001060039">
    <property type="component" value="Chromosome"/>
</dbReference>
<dbReference type="Gene3D" id="1.10.10.10">
    <property type="entry name" value="Winged helix-like DNA-binding domain superfamily/Winged helix DNA-binding domain"/>
    <property type="match status" value="1"/>
</dbReference>
<gene>
    <name evidence="5" type="ORF">NNL39_01505</name>
</gene>
<dbReference type="CDD" id="cd07377">
    <property type="entry name" value="WHTH_GntR"/>
    <property type="match status" value="1"/>
</dbReference>
<dbReference type="Gene3D" id="1.20.120.530">
    <property type="entry name" value="GntR ligand-binding domain-like"/>
    <property type="match status" value="1"/>
</dbReference>
<dbReference type="SUPFAM" id="SSF46785">
    <property type="entry name" value="Winged helix' DNA-binding domain"/>
    <property type="match status" value="1"/>
</dbReference>
<dbReference type="InterPro" id="IPR036388">
    <property type="entry name" value="WH-like_DNA-bd_sf"/>
</dbReference>
<dbReference type="InterPro" id="IPR036390">
    <property type="entry name" value="WH_DNA-bd_sf"/>
</dbReference>
<reference evidence="5" key="1">
    <citation type="submission" date="2022-07" db="EMBL/GenBank/DDBJ databases">
        <title>Taxonomic analysis of Microcella humidisoli nov. sp., isolated from riverside soil.</title>
        <authorList>
            <person name="Molina K.M."/>
            <person name="Kim S.B."/>
        </authorList>
    </citation>
    <scope>NUCLEOTIDE SEQUENCE</scope>
    <source>
        <strain evidence="5">MMS21-STM10</strain>
    </source>
</reference>
<dbReference type="PANTHER" id="PTHR43537">
    <property type="entry name" value="TRANSCRIPTIONAL REGULATOR, GNTR FAMILY"/>
    <property type="match status" value="1"/>
</dbReference>
<keyword evidence="2" id="KW-0238">DNA-binding</keyword>
<protein>
    <submittedName>
        <fullName evidence="5">GntR family transcriptional regulator</fullName>
    </submittedName>
</protein>
<keyword evidence="6" id="KW-1185">Reference proteome</keyword>
<evidence type="ECO:0000313" key="6">
    <source>
        <dbReference type="Proteomes" id="UP001060039"/>
    </source>
</evidence>
<organism evidence="5 6">
    <name type="scientific">Microcella humidisoli</name>
    <dbReference type="NCBI Taxonomy" id="2963406"/>
    <lineage>
        <taxon>Bacteria</taxon>
        <taxon>Bacillati</taxon>
        <taxon>Actinomycetota</taxon>
        <taxon>Actinomycetes</taxon>
        <taxon>Micrococcales</taxon>
        <taxon>Microbacteriaceae</taxon>
        <taxon>Microcella</taxon>
    </lineage>
</organism>
<evidence type="ECO:0000259" key="4">
    <source>
        <dbReference type="PROSITE" id="PS50949"/>
    </source>
</evidence>